<dbReference type="InterPro" id="IPR020610">
    <property type="entry name" value="Thiolase_AS"/>
</dbReference>
<dbReference type="GO" id="GO:0016747">
    <property type="term" value="F:acyltransferase activity, transferring groups other than amino-acyl groups"/>
    <property type="evidence" value="ECO:0007669"/>
    <property type="project" value="InterPro"/>
</dbReference>
<dbReference type="PANTHER" id="PTHR18919:SF107">
    <property type="entry name" value="ACETYL-COA ACETYLTRANSFERASE, CYTOSOLIC"/>
    <property type="match status" value="1"/>
</dbReference>
<evidence type="ECO:0000256" key="2">
    <source>
        <dbReference type="ARBA" id="ARBA00022679"/>
    </source>
</evidence>
<accession>A0A916WMC7</accession>
<comment type="caution">
    <text evidence="5">The sequence shown here is derived from an EMBL/GenBank/DDBJ whole genome shotgun (WGS) entry which is preliminary data.</text>
</comment>
<keyword evidence="3" id="KW-0012">Acyltransferase</keyword>
<dbReference type="PROSITE" id="PS00737">
    <property type="entry name" value="THIOLASE_2"/>
    <property type="match status" value="1"/>
</dbReference>
<sequence>MIVAERGFAETKGIEPIARLAGFGVAAVEPGFFGLGPVPAVRKALDRAGWTLGDIERIEINEAFAAVPLAIIKELRIPEDIVNVEGGAVAHGHPIGATGAILTTRLLYSMKRDGLSKGIVTLCIGGGQGIALALEAL</sequence>
<dbReference type="EMBL" id="BMHH01000034">
    <property type="protein sequence ID" value="GGB11587.1"/>
    <property type="molecule type" value="Genomic_DNA"/>
</dbReference>
<name>A0A916WMC7_9HYPH</name>
<organism evidence="5 6">
    <name type="scientific">Brucella endophytica</name>
    <dbReference type="NCBI Taxonomy" id="1963359"/>
    <lineage>
        <taxon>Bacteria</taxon>
        <taxon>Pseudomonadati</taxon>
        <taxon>Pseudomonadota</taxon>
        <taxon>Alphaproteobacteria</taxon>
        <taxon>Hyphomicrobiales</taxon>
        <taxon>Brucellaceae</taxon>
        <taxon>Brucella/Ochrobactrum group</taxon>
        <taxon>Brucella</taxon>
    </lineage>
</organism>
<dbReference type="Proteomes" id="UP000646478">
    <property type="component" value="Unassembled WGS sequence"/>
</dbReference>
<protein>
    <recommendedName>
        <fullName evidence="4">Thiolase C-terminal domain-containing protein</fullName>
    </recommendedName>
</protein>
<dbReference type="PROSITE" id="PS00099">
    <property type="entry name" value="THIOLASE_3"/>
    <property type="match status" value="1"/>
</dbReference>
<keyword evidence="6" id="KW-1185">Reference proteome</keyword>
<evidence type="ECO:0000313" key="5">
    <source>
        <dbReference type="EMBL" id="GGB11587.1"/>
    </source>
</evidence>
<dbReference type="SUPFAM" id="SSF53901">
    <property type="entry name" value="Thiolase-like"/>
    <property type="match status" value="1"/>
</dbReference>
<evidence type="ECO:0000256" key="3">
    <source>
        <dbReference type="ARBA" id="ARBA00023315"/>
    </source>
</evidence>
<reference evidence="5" key="2">
    <citation type="submission" date="2020-09" db="EMBL/GenBank/DDBJ databases">
        <authorList>
            <person name="Sun Q."/>
            <person name="Zhou Y."/>
        </authorList>
    </citation>
    <scope>NUCLEOTIDE SEQUENCE</scope>
    <source>
        <strain evidence="5">CGMCC 1.15082</strain>
    </source>
</reference>
<evidence type="ECO:0000259" key="4">
    <source>
        <dbReference type="Pfam" id="PF02803"/>
    </source>
</evidence>
<evidence type="ECO:0000256" key="1">
    <source>
        <dbReference type="ARBA" id="ARBA00010982"/>
    </source>
</evidence>
<feature type="domain" description="Thiolase C-terminal" evidence="4">
    <location>
        <begin position="15"/>
        <end position="135"/>
    </location>
</feature>
<dbReference type="InterPro" id="IPR016039">
    <property type="entry name" value="Thiolase-like"/>
</dbReference>
<comment type="similarity">
    <text evidence="1">Belongs to the thiolase-like superfamily. Thiolase family.</text>
</comment>
<gene>
    <name evidence="5" type="ORF">GCM10011491_44350</name>
</gene>
<dbReference type="PANTHER" id="PTHR18919">
    <property type="entry name" value="ACETYL-COA C-ACYLTRANSFERASE"/>
    <property type="match status" value="1"/>
</dbReference>
<dbReference type="InterPro" id="IPR020613">
    <property type="entry name" value="Thiolase_CS"/>
</dbReference>
<evidence type="ECO:0000313" key="6">
    <source>
        <dbReference type="Proteomes" id="UP000646478"/>
    </source>
</evidence>
<dbReference type="Gene3D" id="3.40.47.10">
    <property type="match status" value="2"/>
</dbReference>
<reference evidence="5" key="1">
    <citation type="journal article" date="2014" name="Int. J. Syst. Evol. Microbiol.">
        <title>Complete genome sequence of Corynebacterium casei LMG S-19264T (=DSM 44701T), isolated from a smear-ripened cheese.</title>
        <authorList>
            <consortium name="US DOE Joint Genome Institute (JGI-PGF)"/>
            <person name="Walter F."/>
            <person name="Albersmeier A."/>
            <person name="Kalinowski J."/>
            <person name="Ruckert C."/>
        </authorList>
    </citation>
    <scope>NUCLEOTIDE SEQUENCE</scope>
    <source>
        <strain evidence="5">CGMCC 1.15082</strain>
    </source>
</reference>
<dbReference type="InterPro" id="IPR020617">
    <property type="entry name" value="Thiolase_C"/>
</dbReference>
<proteinExistence type="inferred from homology"/>
<keyword evidence="2" id="KW-0808">Transferase</keyword>
<dbReference type="Pfam" id="PF02803">
    <property type="entry name" value="Thiolase_C"/>
    <property type="match status" value="1"/>
</dbReference>
<dbReference type="AlphaFoldDB" id="A0A916WMC7"/>